<keyword evidence="3 5" id="KW-0012">Acyltransferase</keyword>
<dbReference type="SMART" id="SM00563">
    <property type="entry name" value="PlsC"/>
    <property type="match status" value="1"/>
</dbReference>
<dbReference type="GO" id="GO:0006654">
    <property type="term" value="P:phosphatidic acid biosynthetic process"/>
    <property type="evidence" value="ECO:0007669"/>
    <property type="project" value="TreeGrafter"/>
</dbReference>
<evidence type="ECO:0000256" key="3">
    <source>
        <dbReference type="ARBA" id="ARBA00023315"/>
    </source>
</evidence>
<comment type="caution">
    <text evidence="5">The sequence shown here is derived from an EMBL/GenBank/DDBJ whole genome shotgun (WGS) entry which is preliminary data.</text>
</comment>
<evidence type="ECO:0000256" key="2">
    <source>
        <dbReference type="ARBA" id="ARBA00022679"/>
    </source>
</evidence>
<dbReference type="InterPro" id="IPR002123">
    <property type="entry name" value="Plipid/glycerol_acylTrfase"/>
</dbReference>
<dbReference type="PANTHER" id="PTHR10434:SF11">
    <property type="entry name" value="1-ACYL-SN-GLYCEROL-3-PHOSPHATE ACYLTRANSFERASE"/>
    <property type="match status" value="1"/>
</dbReference>
<evidence type="ECO:0000256" key="1">
    <source>
        <dbReference type="ARBA" id="ARBA00005189"/>
    </source>
</evidence>
<feature type="domain" description="Phospholipid/glycerol acyltransferase" evidence="4">
    <location>
        <begin position="40"/>
        <end position="162"/>
    </location>
</feature>
<dbReference type="Proteomes" id="UP000640485">
    <property type="component" value="Unassembled WGS sequence"/>
</dbReference>
<dbReference type="GO" id="GO:0003841">
    <property type="term" value="F:1-acylglycerol-3-phosphate O-acyltransferase activity"/>
    <property type="evidence" value="ECO:0007669"/>
    <property type="project" value="TreeGrafter"/>
</dbReference>
<name>A0A934SEA6_9RHOB</name>
<dbReference type="EMBL" id="JAEPRQ010000001">
    <property type="protein sequence ID" value="MBK4215381.1"/>
    <property type="molecule type" value="Genomic_DNA"/>
</dbReference>
<evidence type="ECO:0000313" key="6">
    <source>
        <dbReference type="Proteomes" id="UP000640485"/>
    </source>
</evidence>
<gene>
    <name evidence="5" type="ORF">JJJ17_05520</name>
</gene>
<evidence type="ECO:0000259" key="4">
    <source>
        <dbReference type="SMART" id="SM00563"/>
    </source>
</evidence>
<dbReference type="CDD" id="cd07989">
    <property type="entry name" value="LPLAT_AGPAT-like"/>
    <property type="match status" value="1"/>
</dbReference>
<keyword evidence="2" id="KW-0808">Transferase</keyword>
<proteinExistence type="predicted"/>
<dbReference type="SUPFAM" id="SSF69593">
    <property type="entry name" value="Glycerol-3-phosphate (1)-acyltransferase"/>
    <property type="match status" value="1"/>
</dbReference>
<accession>A0A934SEA6</accession>
<keyword evidence="6" id="KW-1185">Reference proteome</keyword>
<evidence type="ECO:0000313" key="5">
    <source>
        <dbReference type="EMBL" id="MBK4215381.1"/>
    </source>
</evidence>
<reference evidence="5" key="1">
    <citation type="submission" date="2021-01" db="EMBL/GenBank/DDBJ databases">
        <title>Paracoccus amoyensis sp. nov., isolated from the surface seawater along the coast of Xiamen Island, China.</title>
        <authorList>
            <person name="Lyu L."/>
        </authorList>
    </citation>
    <scope>NUCLEOTIDE SEQUENCE</scope>
    <source>
        <strain evidence="5">MJ17</strain>
    </source>
</reference>
<comment type="pathway">
    <text evidence="1">Lipid metabolism.</text>
</comment>
<sequence length="216" mass="24030">MNFRAWIADLAGGAIAFFARAVTAVQPVWTGIDPAQVRQRVYFANHASHGDFVLIWAALPPALRRSARPVAGADYWDRGDLRRFIGRDVFNALLIARNAEGRSADPVEQMDDVLDDGSSLILFPEGTRNLTEEVLLPFKSGLFHLARTCPEIEMVPVWIENLNRVLPKGAVVPVPLMCKVVFGAPMHLEEDEEKDEFLTRTRNALLALNPKAETRG</sequence>
<dbReference type="PANTHER" id="PTHR10434">
    <property type="entry name" value="1-ACYL-SN-GLYCEROL-3-PHOSPHATE ACYLTRANSFERASE"/>
    <property type="match status" value="1"/>
</dbReference>
<dbReference type="RefSeq" id="WP_200684340.1">
    <property type="nucleotide sequence ID" value="NZ_JAEPRQ010000001.1"/>
</dbReference>
<protein>
    <submittedName>
        <fullName evidence="5">1-acyl-sn-glycerol-3-phosphate acyltransferase</fullName>
    </submittedName>
</protein>
<dbReference type="Pfam" id="PF01553">
    <property type="entry name" value="Acyltransferase"/>
    <property type="match status" value="1"/>
</dbReference>
<dbReference type="AlphaFoldDB" id="A0A934SEA6"/>
<organism evidence="5 6">
    <name type="scientific">Paracoccus caeni</name>
    <dbReference type="NCBI Taxonomy" id="657651"/>
    <lineage>
        <taxon>Bacteria</taxon>
        <taxon>Pseudomonadati</taxon>
        <taxon>Pseudomonadota</taxon>
        <taxon>Alphaproteobacteria</taxon>
        <taxon>Rhodobacterales</taxon>
        <taxon>Paracoccaceae</taxon>
        <taxon>Paracoccus</taxon>
    </lineage>
</organism>